<gene>
    <name evidence="1" type="ORF">T07_2499</name>
</gene>
<evidence type="ECO:0000313" key="2">
    <source>
        <dbReference type="Proteomes" id="UP000054630"/>
    </source>
</evidence>
<proteinExistence type="predicted"/>
<keyword evidence="2" id="KW-1185">Reference proteome</keyword>
<protein>
    <submittedName>
        <fullName evidence="1">Uncharacterized protein</fullName>
    </submittedName>
</protein>
<dbReference type="Proteomes" id="UP000054630">
    <property type="component" value="Unassembled WGS sequence"/>
</dbReference>
<evidence type="ECO:0000313" key="1">
    <source>
        <dbReference type="EMBL" id="KRX20077.1"/>
    </source>
</evidence>
<name>A0A0V0RZZ2_9BILA</name>
<comment type="caution">
    <text evidence="1">The sequence shown here is derived from an EMBL/GenBank/DDBJ whole genome shotgun (WGS) entry which is preliminary data.</text>
</comment>
<organism evidence="1 2">
    <name type="scientific">Trichinella nelsoni</name>
    <dbReference type="NCBI Taxonomy" id="6336"/>
    <lineage>
        <taxon>Eukaryota</taxon>
        <taxon>Metazoa</taxon>
        <taxon>Ecdysozoa</taxon>
        <taxon>Nematoda</taxon>
        <taxon>Enoplea</taxon>
        <taxon>Dorylaimia</taxon>
        <taxon>Trichinellida</taxon>
        <taxon>Trichinellidae</taxon>
        <taxon>Trichinella</taxon>
    </lineage>
</organism>
<dbReference type="EMBL" id="JYDL01000052">
    <property type="protein sequence ID" value="KRX20077.1"/>
    <property type="molecule type" value="Genomic_DNA"/>
</dbReference>
<accession>A0A0V0RZZ2</accession>
<sequence>MYLVSSTISNTGIDIYEKYSPFPVQNLSKQKISDSRPYLISDSSVSCDALRDLVQCKSSAMKHSRRIKAKSSTENIKAGQPRPVALGRVITVRVGPTAFLRKTYGTRPIAHHDGTPPLSSTCFRTTVLCHRSSGPNVPATVAQGYGVVSTIRSAFLIFYH</sequence>
<dbReference type="AlphaFoldDB" id="A0A0V0RZZ2"/>
<reference evidence="1 2" key="1">
    <citation type="submission" date="2015-01" db="EMBL/GenBank/DDBJ databases">
        <title>Evolution of Trichinella species and genotypes.</title>
        <authorList>
            <person name="Korhonen P.K."/>
            <person name="Edoardo P."/>
            <person name="Giuseppe L.R."/>
            <person name="Gasser R.B."/>
        </authorList>
    </citation>
    <scope>NUCLEOTIDE SEQUENCE [LARGE SCALE GENOMIC DNA]</scope>
    <source>
        <strain evidence="1">ISS37</strain>
    </source>
</reference>